<dbReference type="KEGG" id="prv:G7070_12635"/>
<name>A0A6G7Y8I0_9ACTN</name>
<evidence type="ECO:0000313" key="4">
    <source>
        <dbReference type="Proteomes" id="UP000501058"/>
    </source>
</evidence>
<feature type="transmembrane region" description="Helical" evidence="1">
    <location>
        <begin position="34"/>
        <end position="53"/>
    </location>
</feature>
<dbReference type="InterPro" id="IPR002881">
    <property type="entry name" value="DUF58"/>
</dbReference>
<feature type="domain" description="DUF58" evidence="2">
    <location>
        <begin position="199"/>
        <end position="281"/>
    </location>
</feature>
<dbReference type="AlphaFoldDB" id="A0A6G7Y8I0"/>
<dbReference type="PANTHER" id="PTHR34351">
    <property type="entry name" value="SLR1927 PROTEIN-RELATED"/>
    <property type="match status" value="1"/>
</dbReference>
<dbReference type="Pfam" id="PF01882">
    <property type="entry name" value="DUF58"/>
    <property type="match status" value="1"/>
</dbReference>
<sequence>MRSLPRPTGRTVTLWVVGVLLLVVAFGLGNQDLVWPGLFLLLLPLVALVSVLVRPPRFRVQRRLTPPIAEVGEPLEVLVHVTTVRPSPLTSVFAEDVPDPELGRGVPFRLAASRVGEVTEAGYPLHPRRRGRFRLTGFAYRFADFLGLWVHTVRSSAATTVVVRPWLTWLPGRVAQSYGATGETPIPQTAISGPDDVMVREYQARDDVRRIHWPSTARTGSLMVRREEAAWDPTAWVILDSRAGVHPPTGPVSPSFEALVSAAASIGVRLVRDGYAVTLVDAEGSPTHVDADRPDGEDRWLDPLVDVGLTGAPDLLEATAALSRSGGEHLIVALLGELDRSVAESLAAAAGARENRMALVLAPTDDQRGAWDTGAAILADHGWSVRPLPGTAEALAVAWADQGGVR</sequence>
<evidence type="ECO:0000256" key="1">
    <source>
        <dbReference type="SAM" id="Phobius"/>
    </source>
</evidence>
<evidence type="ECO:0000259" key="2">
    <source>
        <dbReference type="Pfam" id="PF01882"/>
    </source>
</evidence>
<evidence type="ECO:0000313" key="3">
    <source>
        <dbReference type="EMBL" id="QIK72958.1"/>
    </source>
</evidence>
<accession>A0A6G7Y8I0</accession>
<keyword evidence="1" id="KW-0472">Membrane</keyword>
<feature type="transmembrane region" description="Helical" evidence="1">
    <location>
        <begin position="12"/>
        <end position="28"/>
    </location>
</feature>
<dbReference type="Proteomes" id="UP000501058">
    <property type="component" value="Chromosome"/>
</dbReference>
<keyword evidence="1" id="KW-0812">Transmembrane</keyword>
<gene>
    <name evidence="3" type="ORF">G7070_12635</name>
</gene>
<protein>
    <submittedName>
        <fullName evidence="3">DUF58 domain-containing protein</fullName>
    </submittedName>
</protein>
<keyword evidence="1" id="KW-1133">Transmembrane helix</keyword>
<dbReference type="RefSeq" id="WP_166234030.1">
    <property type="nucleotide sequence ID" value="NZ_CP049865.1"/>
</dbReference>
<keyword evidence="4" id="KW-1185">Reference proteome</keyword>
<dbReference type="PANTHER" id="PTHR34351:SF1">
    <property type="entry name" value="SLR1927 PROTEIN"/>
    <property type="match status" value="1"/>
</dbReference>
<proteinExistence type="predicted"/>
<dbReference type="EMBL" id="CP049865">
    <property type="protein sequence ID" value="QIK72958.1"/>
    <property type="molecule type" value="Genomic_DNA"/>
</dbReference>
<reference evidence="3 4" key="1">
    <citation type="submission" date="2020-03" db="EMBL/GenBank/DDBJ databases">
        <title>Propioniciclava sp. nov., isolated from Hydrophilus acuminatus.</title>
        <authorList>
            <person name="Hyun D.-W."/>
            <person name="Bae J.-W."/>
        </authorList>
    </citation>
    <scope>NUCLEOTIDE SEQUENCE [LARGE SCALE GENOMIC DNA]</scope>
    <source>
        <strain evidence="3 4">HDW11</strain>
    </source>
</reference>
<organism evidence="3 4">
    <name type="scientific">Propioniciclava coleopterorum</name>
    <dbReference type="NCBI Taxonomy" id="2714937"/>
    <lineage>
        <taxon>Bacteria</taxon>
        <taxon>Bacillati</taxon>
        <taxon>Actinomycetota</taxon>
        <taxon>Actinomycetes</taxon>
        <taxon>Propionibacteriales</taxon>
        <taxon>Propionibacteriaceae</taxon>
        <taxon>Propioniciclava</taxon>
    </lineage>
</organism>